<dbReference type="Pfam" id="PF11182">
    <property type="entry name" value="AlgF"/>
    <property type="match status" value="1"/>
</dbReference>
<dbReference type="GO" id="GO:0042597">
    <property type="term" value="C:periplasmic space"/>
    <property type="evidence" value="ECO:0007669"/>
    <property type="project" value="UniProtKB-SubCell"/>
</dbReference>
<comment type="caution">
    <text evidence="9">The sequence shown here is derived from an EMBL/GenBank/DDBJ whole genome shotgun (WGS) entry which is preliminary data.</text>
</comment>
<evidence type="ECO:0000313" key="9">
    <source>
        <dbReference type="EMBL" id="TPP06751.1"/>
    </source>
</evidence>
<evidence type="ECO:0000256" key="5">
    <source>
        <dbReference type="ARBA" id="ARBA00022729"/>
    </source>
</evidence>
<feature type="signal peptide" evidence="8">
    <location>
        <begin position="1"/>
        <end position="21"/>
    </location>
</feature>
<protein>
    <recommendedName>
        <fullName evidence="4">Alginate biosynthesis protein AlgF</fullName>
    </recommendedName>
</protein>
<keyword evidence="7" id="KW-0016">Alginate biosynthesis</keyword>
<evidence type="ECO:0000256" key="2">
    <source>
        <dbReference type="ARBA" id="ARBA00005182"/>
    </source>
</evidence>
<comment type="similarity">
    <text evidence="3">Belongs to the AlgF family.</text>
</comment>
<evidence type="ECO:0000256" key="1">
    <source>
        <dbReference type="ARBA" id="ARBA00004418"/>
    </source>
</evidence>
<dbReference type="GO" id="GO:0042121">
    <property type="term" value="P:alginic acid biosynthetic process"/>
    <property type="evidence" value="ECO:0007669"/>
    <property type="project" value="UniProtKB-UniPathway"/>
</dbReference>
<evidence type="ECO:0000313" key="10">
    <source>
        <dbReference type="Proteomes" id="UP000316429"/>
    </source>
</evidence>
<organism evidence="9 10">
    <name type="scientific">Rhizobium glycinendophyticum</name>
    <dbReference type="NCBI Taxonomy" id="2589807"/>
    <lineage>
        <taxon>Bacteria</taxon>
        <taxon>Pseudomonadati</taxon>
        <taxon>Pseudomonadota</taxon>
        <taxon>Alphaproteobacteria</taxon>
        <taxon>Hyphomicrobiales</taxon>
        <taxon>Rhizobiaceae</taxon>
        <taxon>Rhizobium/Agrobacterium group</taxon>
        <taxon>Rhizobium</taxon>
    </lineage>
</organism>
<dbReference type="AlphaFoldDB" id="A0A504UIQ9"/>
<accession>A0A504UIQ9</accession>
<dbReference type="Proteomes" id="UP000316429">
    <property type="component" value="Unassembled WGS sequence"/>
</dbReference>
<evidence type="ECO:0000256" key="4">
    <source>
        <dbReference type="ARBA" id="ARBA00013964"/>
    </source>
</evidence>
<sequence length="211" mass="21380">MKTFNTSVLALASIATTLAFGAPASADDGGLYAKPLDPNSAFVRVIAPGASSATVSSSSFNQLSDGVSPYVAVAPGDIPVTASGGQGSVKAAAGKFYSAILTDSGLVTIEDDMTKNPSKATLSLYNLTEKADIDLFVPQAGAEAVSDVDSGASKSVALRAPLNVDLVVREGDKEIAKLDKIEFKRLAGVTVVVTGTGDKVDAVAVPSTISR</sequence>
<evidence type="ECO:0000256" key="6">
    <source>
        <dbReference type="ARBA" id="ARBA00022764"/>
    </source>
</evidence>
<evidence type="ECO:0000256" key="7">
    <source>
        <dbReference type="ARBA" id="ARBA00022841"/>
    </source>
</evidence>
<keyword evidence="5 8" id="KW-0732">Signal</keyword>
<dbReference type="UniPathway" id="UPA00286"/>
<dbReference type="EMBL" id="VFYP01000003">
    <property type="protein sequence ID" value="TPP06751.1"/>
    <property type="molecule type" value="Genomic_DNA"/>
</dbReference>
<dbReference type="OrthoDB" id="8390419at2"/>
<comment type="pathway">
    <text evidence="2">Glycan biosynthesis; alginate biosynthesis.</text>
</comment>
<keyword evidence="10" id="KW-1185">Reference proteome</keyword>
<reference evidence="9 10" key="1">
    <citation type="submission" date="2019-06" db="EMBL/GenBank/DDBJ databases">
        <title>Rhizobium sp. CL12 isolated from roots of soybean.</title>
        <authorList>
            <person name="Wang C."/>
        </authorList>
    </citation>
    <scope>NUCLEOTIDE SEQUENCE [LARGE SCALE GENOMIC DNA]</scope>
    <source>
        <strain evidence="9 10">CL12</strain>
    </source>
</reference>
<evidence type="ECO:0000256" key="8">
    <source>
        <dbReference type="SAM" id="SignalP"/>
    </source>
</evidence>
<dbReference type="RefSeq" id="WP_140830708.1">
    <property type="nucleotide sequence ID" value="NZ_VFYP01000003.1"/>
</dbReference>
<keyword evidence="6" id="KW-0574">Periplasm</keyword>
<proteinExistence type="inferred from homology"/>
<gene>
    <name evidence="9" type="ORF">FJQ55_18615</name>
</gene>
<comment type="subcellular location">
    <subcellularLocation>
        <location evidence="1">Periplasm</location>
    </subcellularLocation>
</comment>
<name>A0A504UIQ9_9HYPH</name>
<feature type="chain" id="PRO_5021347038" description="Alginate biosynthesis protein AlgF" evidence="8">
    <location>
        <begin position="22"/>
        <end position="211"/>
    </location>
</feature>
<dbReference type="InterPro" id="IPR035422">
    <property type="entry name" value="AlgF"/>
</dbReference>
<evidence type="ECO:0000256" key="3">
    <source>
        <dbReference type="ARBA" id="ARBA00010033"/>
    </source>
</evidence>